<proteinExistence type="predicted"/>
<evidence type="ECO:0000256" key="5">
    <source>
        <dbReference type="SAM" id="MobiDB-lite"/>
    </source>
</evidence>
<dbReference type="GO" id="GO:0000435">
    <property type="term" value="P:positive regulation of transcription from RNA polymerase II promoter by galactose"/>
    <property type="evidence" value="ECO:0007669"/>
    <property type="project" value="TreeGrafter"/>
</dbReference>
<keyword evidence="3" id="KW-0804">Transcription</keyword>
<sequence>MHKGCSSASGIFISVILISLHTASRLFSSVPMSSQTGSSHQSNAPDSDDDVYDMPRTPRRTPMACQFCRGRKLKCDGRQTCANCQRRGIPCTYAPVQKQ</sequence>
<dbReference type="STRING" id="139420.A0A371DIR4"/>
<dbReference type="PROSITE" id="PS00463">
    <property type="entry name" value="ZN2_CY6_FUNGAL_1"/>
    <property type="match status" value="1"/>
</dbReference>
<organism evidence="8 9">
    <name type="scientific">Lentinus brumalis</name>
    <dbReference type="NCBI Taxonomy" id="2498619"/>
    <lineage>
        <taxon>Eukaryota</taxon>
        <taxon>Fungi</taxon>
        <taxon>Dikarya</taxon>
        <taxon>Basidiomycota</taxon>
        <taxon>Agaricomycotina</taxon>
        <taxon>Agaricomycetes</taxon>
        <taxon>Polyporales</taxon>
        <taxon>Polyporaceae</taxon>
        <taxon>Lentinus</taxon>
    </lineage>
</organism>
<keyword evidence="9" id="KW-1185">Reference proteome</keyword>
<dbReference type="PANTHER" id="PTHR47424:SF3">
    <property type="entry name" value="REGULATORY PROTEIN GAL4"/>
    <property type="match status" value="1"/>
</dbReference>
<protein>
    <recommendedName>
        <fullName evidence="7">Zn(2)-C6 fungal-type domain-containing protein</fullName>
    </recommendedName>
</protein>
<gene>
    <name evidence="8" type="ORF">OH76DRAFT_1400221</name>
</gene>
<dbReference type="GO" id="GO:0000981">
    <property type="term" value="F:DNA-binding transcription factor activity, RNA polymerase II-specific"/>
    <property type="evidence" value="ECO:0007669"/>
    <property type="project" value="InterPro"/>
</dbReference>
<dbReference type="InterPro" id="IPR036864">
    <property type="entry name" value="Zn2-C6_fun-type_DNA-bd_sf"/>
</dbReference>
<evidence type="ECO:0000256" key="3">
    <source>
        <dbReference type="ARBA" id="ARBA00023163"/>
    </source>
</evidence>
<keyword evidence="2" id="KW-0238">DNA-binding</keyword>
<dbReference type="SUPFAM" id="SSF57701">
    <property type="entry name" value="Zn2/Cys6 DNA-binding domain"/>
    <property type="match status" value="1"/>
</dbReference>
<feature type="region of interest" description="Disordered" evidence="5">
    <location>
        <begin position="30"/>
        <end position="58"/>
    </location>
</feature>
<feature type="chain" id="PRO_5016703661" description="Zn(2)-C6 fungal-type domain-containing protein" evidence="6">
    <location>
        <begin position="24"/>
        <end position="99"/>
    </location>
</feature>
<feature type="compositionally biased region" description="Polar residues" evidence="5">
    <location>
        <begin position="30"/>
        <end position="45"/>
    </location>
</feature>
<dbReference type="PANTHER" id="PTHR47424">
    <property type="entry name" value="REGULATORY PROTEIN GAL4"/>
    <property type="match status" value="1"/>
</dbReference>
<dbReference type="AlphaFoldDB" id="A0A371DIR4"/>
<keyword evidence="1" id="KW-0805">Transcription regulation</keyword>
<feature type="domain" description="Zn(2)-C6 fungal-type" evidence="7">
    <location>
        <begin position="64"/>
        <end position="93"/>
    </location>
</feature>
<evidence type="ECO:0000313" key="9">
    <source>
        <dbReference type="Proteomes" id="UP000256964"/>
    </source>
</evidence>
<keyword evidence="4" id="KW-0539">Nucleus</keyword>
<dbReference type="Pfam" id="PF00172">
    <property type="entry name" value="Zn_clus"/>
    <property type="match status" value="1"/>
</dbReference>
<feature type="signal peptide" evidence="6">
    <location>
        <begin position="1"/>
        <end position="23"/>
    </location>
</feature>
<dbReference type="GO" id="GO:0008270">
    <property type="term" value="F:zinc ion binding"/>
    <property type="evidence" value="ECO:0007669"/>
    <property type="project" value="InterPro"/>
</dbReference>
<dbReference type="Proteomes" id="UP000256964">
    <property type="component" value="Unassembled WGS sequence"/>
</dbReference>
<dbReference type="InterPro" id="IPR001138">
    <property type="entry name" value="Zn2Cys6_DnaBD"/>
</dbReference>
<evidence type="ECO:0000313" key="8">
    <source>
        <dbReference type="EMBL" id="RDX52423.1"/>
    </source>
</evidence>
<dbReference type="PROSITE" id="PS50048">
    <property type="entry name" value="ZN2_CY6_FUNGAL_2"/>
    <property type="match status" value="1"/>
</dbReference>
<evidence type="ECO:0000256" key="6">
    <source>
        <dbReference type="SAM" id="SignalP"/>
    </source>
</evidence>
<name>A0A371DIR4_9APHY</name>
<dbReference type="GO" id="GO:0005634">
    <property type="term" value="C:nucleus"/>
    <property type="evidence" value="ECO:0007669"/>
    <property type="project" value="TreeGrafter"/>
</dbReference>
<evidence type="ECO:0000256" key="1">
    <source>
        <dbReference type="ARBA" id="ARBA00023015"/>
    </source>
</evidence>
<dbReference type="SMART" id="SM00066">
    <property type="entry name" value="GAL4"/>
    <property type="match status" value="1"/>
</dbReference>
<keyword evidence="6" id="KW-0732">Signal</keyword>
<dbReference type="InterPro" id="IPR051127">
    <property type="entry name" value="Fungal_SecMet_Regulators"/>
</dbReference>
<evidence type="ECO:0000256" key="4">
    <source>
        <dbReference type="ARBA" id="ARBA00023242"/>
    </source>
</evidence>
<reference evidence="8 9" key="1">
    <citation type="journal article" date="2018" name="Biotechnol. Biofuels">
        <title>Integrative visual omics of the white-rot fungus Polyporus brumalis exposes the biotechnological potential of its oxidative enzymes for delignifying raw plant biomass.</title>
        <authorList>
            <person name="Miyauchi S."/>
            <person name="Rancon A."/>
            <person name="Drula E."/>
            <person name="Hage H."/>
            <person name="Chaduli D."/>
            <person name="Favel A."/>
            <person name="Grisel S."/>
            <person name="Henrissat B."/>
            <person name="Herpoel-Gimbert I."/>
            <person name="Ruiz-Duenas F.J."/>
            <person name="Chevret D."/>
            <person name="Hainaut M."/>
            <person name="Lin J."/>
            <person name="Wang M."/>
            <person name="Pangilinan J."/>
            <person name="Lipzen A."/>
            <person name="Lesage-Meessen L."/>
            <person name="Navarro D."/>
            <person name="Riley R."/>
            <person name="Grigoriev I.V."/>
            <person name="Zhou S."/>
            <person name="Raouche S."/>
            <person name="Rosso M.N."/>
        </authorList>
    </citation>
    <scope>NUCLEOTIDE SEQUENCE [LARGE SCALE GENOMIC DNA]</scope>
    <source>
        <strain evidence="8 9">BRFM 1820</strain>
    </source>
</reference>
<dbReference type="EMBL" id="KZ857390">
    <property type="protein sequence ID" value="RDX52423.1"/>
    <property type="molecule type" value="Genomic_DNA"/>
</dbReference>
<dbReference type="OrthoDB" id="39175at2759"/>
<evidence type="ECO:0000259" key="7">
    <source>
        <dbReference type="PROSITE" id="PS50048"/>
    </source>
</evidence>
<accession>A0A371DIR4</accession>
<evidence type="ECO:0000256" key="2">
    <source>
        <dbReference type="ARBA" id="ARBA00023125"/>
    </source>
</evidence>
<dbReference type="CDD" id="cd00067">
    <property type="entry name" value="GAL4"/>
    <property type="match status" value="1"/>
</dbReference>
<dbReference type="GO" id="GO:0000978">
    <property type="term" value="F:RNA polymerase II cis-regulatory region sequence-specific DNA binding"/>
    <property type="evidence" value="ECO:0007669"/>
    <property type="project" value="TreeGrafter"/>
</dbReference>
<dbReference type="Gene3D" id="4.10.240.10">
    <property type="entry name" value="Zn(2)-C6 fungal-type DNA-binding domain"/>
    <property type="match status" value="1"/>
</dbReference>